<feature type="transmembrane region" description="Helical" evidence="1">
    <location>
        <begin position="103"/>
        <end position="124"/>
    </location>
</feature>
<keyword evidence="1" id="KW-0472">Membrane</keyword>
<reference evidence="2 3" key="1">
    <citation type="submission" date="2021-04" db="EMBL/GenBank/DDBJ databases">
        <title>Draft Genome of Aeromonas popoffii ID682, isolated from a natural water source in Idaho.</title>
        <authorList>
            <person name="Testerman T."/>
            <person name="Graf J."/>
        </authorList>
    </citation>
    <scope>NUCLEOTIDE SEQUENCE [LARGE SCALE GENOMIC DNA]</scope>
    <source>
        <strain evidence="2 3">ID682</strain>
    </source>
</reference>
<evidence type="ECO:0000256" key="1">
    <source>
        <dbReference type="SAM" id="Phobius"/>
    </source>
</evidence>
<protein>
    <recommendedName>
        <fullName evidence="4">DUF4345 domain-containing protein</fullName>
    </recommendedName>
</protein>
<accession>A0ABS5GPX2</accession>
<keyword evidence="1" id="KW-0812">Transmembrane</keyword>
<sequence>MSYLALLLVAKIAVSALLVALPFLVMPQAKLEATTRVSAKSALFFRLYGVAITALLVGYGFGIPTAESGQFPWGVVSMGLVSNSGAAFLLLRSSKPNSSGFWLGSFFAFVAVGLAVSISAPSLALSKAW</sequence>
<gene>
    <name evidence="2" type="ORF">KAT72_09115</name>
</gene>
<name>A0ABS5GPX2_9GAMM</name>
<dbReference type="Proteomes" id="UP000675653">
    <property type="component" value="Unassembled WGS sequence"/>
</dbReference>
<keyword evidence="1" id="KW-1133">Transmembrane helix</keyword>
<evidence type="ECO:0008006" key="4">
    <source>
        <dbReference type="Google" id="ProtNLM"/>
    </source>
</evidence>
<dbReference type="EMBL" id="JAGRZL010000021">
    <property type="protein sequence ID" value="MBR7629180.1"/>
    <property type="molecule type" value="Genomic_DNA"/>
</dbReference>
<feature type="transmembrane region" description="Helical" evidence="1">
    <location>
        <begin position="71"/>
        <end position="91"/>
    </location>
</feature>
<feature type="transmembrane region" description="Helical" evidence="1">
    <location>
        <begin position="6"/>
        <end position="26"/>
    </location>
</feature>
<evidence type="ECO:0000313" key="2">
    <source>
        <dbReference type="EMBL" id="MBR7629180.1"/>
    </source>
</evidence>
<comment type="caution">
    <text evidence="2">The sequence shown here is derived from an EMBL/GenBank/DDBJ whole genome shotgun (WGS) entry which is preliminary data.</text>
</comment>
<dbReference type="RefSeq" id="WP_042038851.1">
    <property type="nucleotide sequence ID" value="NZ_CAWMAJ010000091.1"/>
</dbReference>
<feature type="transmembrane region" description="Helical" evidence="1">
    <location>
        <begin position="47"/>
        <end position="65"/>
    </location>
</feature>
<evidence type="ECO:0000313" key="3">
    <source>
        <dbReference type="Proteomes" id="UP000675653"/>
    </source>
</evidence>
<keyword evidence="3" id="KW-1185">Reference proteome</keyword>
<proteinExistence type="predicted"/>
<organism evidence="2 3">
    <name type="scientific">Aeromonas popoffii</name>
    <dbReference type="NCBI Taxonomy" id="70856"/>
    <lineage>
        <taxon>Bacteria</taxon>
        <taxon>Pseudomonadati</taxon>
        <taxon>Pseudomonadota</taxon>
        <taxon>Gammaproteobacteria</taxon>
        <taxon>Aeromonadales</taxon>
        <taxon>Aeromonadaceae</taxon>
        <taxon>Aeromonas</taxon>
    </lineage>
</organism>